<dbReference type="Pfam" id="PF02837">
    <property type="entry name" value="Glyco_hydro_2_N"/>
    <property type="match status" value="1"/>
</dbReference>
<dbReference type="Pfam" id="PF00703">
    <property type="entry name" value="Glyco_hydro_2"/>
    <property type="match status" value="1"/>
</dbReference>
<dbReference type="RefSeq" id="WP_370397154.1">
    <property type="nucleotide sequence ID" value="NZ_JALBUT010000006.1"/>
</dbReference>
<dbReference type="InterPro" id="IPR006101">
    <property type="entry name" value="Glyco_hydro_2"/>
</dbReference>
<evidence type="ECO:0000313" key="9">
    <source>
        <dbReference type="EMBL" id="MDX8415706.1"/>
    </source>
</evidence>
<dbReference type="InterPro" id="IPR006103">
    <property type="entry name" value="Glyco_hydro_2_cat"/>
</dbReference>
<dbReference type="InterPro" id="IPR008979">
    <property type="entry name" value="Galactose-bd-like_sf"/>
</dbReference>
<evidence type="ECO:0000256" key="4">
    <source>
        <dbReference type="ARBA" id="ARBA00022801"/>
    </source>
</evidence>
<dbReference type="Pfam" id="PF00754">
    <property type="entry name" value="F5_F8_type_C"/>
    <property type="match status" value="1"/>
</dbReference>
<proteinExistence type="inferred from homology"/>
<evidence type="ECO:0000256" key="7">
    <source>
        <dbReference type="SAM" id="SignalP"/>
    </source>
</evidence>
<dbReference type="InterPro" id="IPR050347">
    <property type="entry name" value="Bact_Beta-galactosidase"/>
</dbReference>
<keyword evidence="7" id="KW-0732">Signal</keyword>
<evidence type="ECO:0000259" key="8">
    <source>
        <dbReference type="PROSITE" id="PS50022"/>
    </source>
</evidence>
<dbReference type="Proteomes" id="UP001275932">
    <property type="component" value="Unassembled WGS sequence"/>
</dbReference>
<feature type="domain" description="F5/8 type C" evidence="8">
    <location>
        <begin position="1113"/>
        <end position="1250"/>
    </location>
</feature>
<dbReference type="SMART" id="SM01038">
    <property type="entry name" value="Bgal_small_N"/>
    <property type="match status" value="1"/>
</dbReference>
<comment type="catalytic activity">
    <reaction evidence="1">
        <text>Hydrolysis of terminal non-reducing beta-D-galactose residues in beta-D-galactosides.</text>
        <dbReference type="EC" id="3.2.1.23"/>
    </reaction>
</comment>
<dbReference type="InterPro" id="IPR036156">
    <property type="entry name" value="Beta-gal/glucu_dom_sf"/>
</dbReference>
<dbReference type="Gene3D" id="2.70.98.10">
    <property type="match status" value="1"/>
</dbReference>
<accession>A0ABU4WI49</accession>
<dbReference type="SUPFAM" id="SSF51445">
    <property type="entry name" value="(Trans)glycosidases"/>
    <property type="match status" value="1"/>
</dbReference>
<dbReference type="InterPro" id="IPR006102">
    <property type="entry name" value="Ig-like_GH2"/>
</dbReference>
<dbReference type="InterPro" id="IPR014718">
    <property type="entry name" value="GH-type_carb-bd"/>
</dbReference>
<dbReference type="InterPro" id="IPR013783">
    <property type="entry name" value="Ig-like_fold"/>
</dbReference>
<dbReference type="PANTHER" id="PTHR46323">
    <property type="entry name" value="BETA-GALACTOSIDASE"/>
    <property type="match status" value="1"/>
</dbReference>
<reference evidence="9 10" key="1">
    <citation type="submission" date="2022-03" db="EMBL/GenBank/DDBJ databases">
        <title>Novel taxa within the pig intestine.</title>
        <authorList>
            <person name="Wylensek D."/>
            <person name="Bishof K."/>
            <person name="Afrizal A."/>
            <person name="Clavel T."/>
        </authorList>
    </citation>
    <scope>NUCLEOTIDE SEQUENCE [LARGE SCALE GENOMIC DNA]</scope>
    <source>
        <strain evidence="9 10">CLA-KB-P66</strain>
    </source>
</reference>
<dbReference type="EMBL" id="JALBUT010000006">
    <property type="protein sequence ID" value="MDX8415706.1"/>
    <property type="molecule type" value="Genomic_DNA"/>
</dbReference>
<sequence length="1250" mass="142511">MKKLLFLLLAGMFAFTGSFAKNADFLDSKFVFEDIETFKINKEEPRAFFISYPNFELAAKPISADGVGKIYDTPNYMLLNGDWKFLFLENEKLFKSEYVSANFDDAKWDTMDVPNTWQTKGYDRIFYFNHPAEFQFHKDGSRIKGYTDNGKENPSESILNPVIPEEHREVAVYRRDFNLPENWNGRAVFIRFNGVRTGFKVFVNGKFAGYAEDSFTPSEFNITPLLKKGKNSVAVEVFKYSTGGFFEMQDMPHMSGIIRDVMLISRPETYIRDYYAPVFFSDDLSSAKIKLEAFIKNLSEKSASGLVLKADIIDEQGNKLNSKTLLEKKIPQIQSSKEIKISADIGAKNFKLWSPDKPNLYAILITLSDVEGKVLETVRADFAFRKFEVRGAGIFLNNRSVLFKGVNRHDWSPDKGKTCEFKWQKLDVELMKRININAVRTSHYPNDDTFYMLCSRYGLMVLDECNQEQHGYRNTGPLDFDKFIPASVDRMRNMVFRDRNVPCVMIFSVGNESAGRIVKGHGEMAKVVRDNAPLHYVHSEAEVWHKMNGEDKGFSDFASPMYGGVDRMNEYLHKTQKKVPFFFCEYAHAMGNSIGNLKGKWDLIRTNADCLHGGFIWDWVDQSLYLPREDGSGKLYLSDGRDWKTSPSAGNFCSNGIVRADRTFFAKYHEVGRVYQDIQVSRPNGENPKLIKISNEFFDTNLNEFDAKIVVECNGKQVFEKTLDAIDLPAGKSAEIELDIPEFGGGGEYFYSVIFTRKADTLFAKKGDKVSSTQFKLKDATEFKELKIANRGKIEVSKNGDAVLVKAGNYVYEFDAENACLKSLKRGGNIIINSPVLFDISSALIDNERRGEVLREWNSKNLGSLKQFKPTLKIEKLGRGAARITCSEILANNDGEGFANEFVYTILSDGTMQVVATCQKINETPRNLNVARIGLKMGLNPKLENVEYFGRGEFANYEDRKEAADVGLYSLKVKDFMEDYSLPQDTGNREEVRQMKITDENGLGIIVSAVEKPLPMAILPYTQEELLSAKHPHNLKEPTQNELRIAWKVRGLGNNSCGPSTRSRFKPDFKGAVSWTFVLKPVSSKAQKADGIFPKQYSYKPLENAENLLVEELMPKPLGRWVSENAKVSYSSIDEKWSPKKDNLMTSGDGVFSFHTLKERNPHLTVELERAEEIVSVEIVNRADAQGDRTTRLRMLVSENGKDWKRVWSCEDYKSKWIVNFENPIRAKYVRLMLDKTEIFHLKRLRIFAK</sequence>
<dbReference type="InterPro" id="IPR032312">
    <property type="entry name" value="LacZ_4"/>
</dbReference>
<evidence type="ECO:0000256" key="1">
    <source>
        <dbReference type="ARBA" id="ARBA00001412"/>
    </source>
</evidence>
<organism evidence="9 10">
    <name type="scientific">Intestinicryptomonas porci</name>
    <dbReference type="NCBI Taxonomy" id="2926320"/>
    <lineage>
        <taxon>Bacteria</taxon>
        <taxon>Pseudomonadati</taxon>
        <taxon>Verrucomicrobiota</taxon>
        <taxon>Opitutia</taxon>
        <taxon>Opitutales</taxon>
        <taxon>Intestinicryptomonaceae</taxon>
        <taxon>Intestinicryptomonas</taxon>
    </lineage>
</organism>
<dbReference type="InterPro" id="IPR017853">
    <property type="entry name" value="GH"/>
</dbReference>
<dbReference type="Pfam" id="PF02929">
    <property type="entry name" value="Bgal_small_N"/>
    <property type="match status" value="1"/>
</dbReference>
<dbReference type="InterPro" id="IPR011013">
    <property type="entry name" value="Gal_mutarotase_sf_dom"/>
</dbReference>
<evidence type="ECO:0000313" key="10">
    <source>
        <dbReference type="Proteomes" id="UP001275932"/>
    </source>
</evidence>
<keyword evidence="4" id="KW-0378">Hydrolase</keyword>
<comment type="caution">
    <text evidence="9">The sequence shown here is derived from an EMBL/GenBank/DDBJ whole genome shotgun (WGS) entry which is preliminary data.</text>
</comment>
<dbReference type="InterPro" id="IPR006104">
    <property type="entry name" value="Glyco_hydro_2_N"/>
</dbReference>
<keyword evidence="5" id="KW-0326">Glycosidase</keyword>
<dbReference type="EC" id="3.2.1.23" evidence="3"/>
<gene>
    <name evidence="9" type="ORF">MOX91_05885</name>
</gene>
<dbReference type="InterPro" id="IPR000421">
    <property type="entry name" value="FA58C"/>
</dbReference>
<evidence type="ECO:0000256" key="6">
    <source>
        <dbReference type="ARBA" id="ARBA00032230"/>
    </source>
</evidence>
<evidence type="ECO:0000256" key="5">
    <source>
        <dbReference type="ARBA" id="ARBA00023295"/>
    </source>
</evidence>
<comment type="similarity">
    <text evidence="2">Belongs to the glycosyl hydrolase 2 family.</text>
</comment>
<feature type="chain" id="PRO_5045568244" description="beta-galactosidase" evidence="7">
    <location>
        <begin position="21"/>
        <end position="1250"/>
    </location>
</feature>
<evidence type="ECO:0000256" key="2">
    <source>
        <dbReference type="ARBA" id="ARBA00007401"/>
    </source>
</evidence>
<dbReference type="InterPro" id="IPR004199">
    <property type="entry name" value="B-gal_small/dom_5"/>
</dbReference>
<evidence type="ECO:0000256" key="3">
    <source>
        <dbReference type="ARBA" id="ARBA00012756"/>
    </source>
</evidence>
<dbReference type="Gene3D" id="2.60.120.260">
    <property type="entry name" value="Galactose-binding domain-like"/>
    <property type="match status" value="2"/>
</dbReference>
<name>A0ABU4WI49_9BACT</name>
<dbReference type="PROSITE" id="PS50022">
    <property type="entry name" value="FA58C_3"/>
    <property type="match status" value="1"/>
</dbReference>
<dbReference type="Pfam" id="PF16353">
    <property type="entry name" value="LacZ_4"/>
    <property type="match status" value="1"/>
</dbReference>
<dbReference type="Pfam" id="PF02836">
    <property type="entry name" value="Glyco_hydro_2_C"/>
    <property type="match status" value="1"/>
</dbReference>
<feature type="signal peptide" evidence="7">
    <location>
        <begin position="1"/>
        <end position="20"/>
    </location>
</feature>
<keyword evidence="10" id="KW-1185">Reference proteome</keyword>
<protein>
    <recommendedName>
        <fullName evidence="3">beta-galactosidase</fullName>
        <ecNumber evidence="3">3.2.1.23</ecNumber>
    </recommendedName>
    <alternativeName>
        <fullName evidence="6">Lactase</fullName>
    </alternativeName>
</protein>
<dbReference type="PANTHER" id="PTHR46323:SF2">
    <property type="entry name" value="BETA-GALACTOSIDASE"/>
    <property type="match status" value="1"/>
</dbReference>
<dbReference type="Gene3D" id="2.60.40.10">
    <property type="entry name" value="Immunoglobulins"/>
    <property type="match status" value="2"/>
</dbReference>
<dbReference type="SUPFAM" id="SSF49785">
    <property type="entry name" value="Galactose-binding domain-like"/>
    <property type="match status" value="2"/>
</dbReference>
<dbReference type="PRINTS" id="PR00132">
    <property type="entry name" value="GLHYDRLASE2"/>
</dbReference>
<dbReference type="SUPFAM" id="SSF49303">
    <property type="entry name" value="beta-Galactosidase/glucuronidase domain"/>
    <property type="match status" value="2"/>
</dbReference>
<dbReference type="SUPFAM" id="SSF74650">
    <property type="entry name" value="Galactose mutarotase-like"/>
    <property type="match status" value="1"/>
</dbReference>
<dbReference type="Gene3D" id="3.20.20.80">
    <property type="entry name" value="Glycosidases"/>
    <property type="match status" value="1"/>
</dbReference>